<evidence type="ECO:0000313" key="2">
    <source>
        <dbReference type="Proteomes" id="UP001501666"/>
    </source>
</evidence>
<organism evidence="1 2">
    <name type="scientific">Nonomuraea recticatena</name>
    <dbReference type="NCBI Taxonomy" id="46178"/>
    <lineage>
        <taxon>Bacteria</taxon>
        <taxon>Bacillati</taxon>
        <taxon>Actinomycetota</taxon>
        <taxon>Actinomycetes</taxon>
        <taxon>Streptosporangiales</taxon>
        <taxon>Streptosporangiaceae</taxon>
        <taxon>Nonomuraea</taxon>
    </lineage>
</organism>
<keyword evidence="2" id="KW-1185">Reference proteome</keyword>
<name>A0ABP6FUA0_9ACTN</name>
<accession>A0ABP6FUA0</accession>
<reference evidence="2" key="1">
    <citation type="journal article" date="2019" name="Int. J. Syst. Evol. Microbiol.">
        <title>The Global Catalogue of Microorganisms (GCM) 10K type strain sequencing project: providing services to taxonomists for standard genome sequencing and annotation.</title>
        <authorList>
            <consortium name="The Broad Institute Genomics Platform"/>
            <consortium name="The Broad Institute Genome Sequencing Center for Infectious Disease"/>
            <person name="Wu L."/>
            <person name="Ma J."/>
        </authorList>
    </citation>
    <scope>NUCLEOTIDE SEQUENCE [LARGE SCALE GENOMIC DNA]</scope>
    <source>
        <strain evidence="2">JCM 6835</strain>
    </source>
</reference>
<dbReference type="RefSeq" id="WP_346157794.1">
    <property type="nucleotide sequence ID" value="NZ_BAAATE010000063.1"/>
</dbReference>
<dbReference type="Proteomes" id="UP001501666">
    <property type="component" value="Unassembled WGS sequence"/>
</dbReference>
<evidence type="ECO:0000313" key="1">
    <source>
        <dbReference type="EMBL" id="GAA2700993.1"/>
    </source>
</evidence>
<dbReference type="EMBL" id="BAAATE010000063">
    <property type="protein sequence ID" value="GAA2700993.1"/>
    <property type="molecule type" value="Genomic_DNA"/>
</dbReference>
<comment type="caution">
    <text evidence="1">The sequence shown here is derived from an EMBL/GenBank/DDBJ whole genome shotgun (WGS) entry which is preliminary data.</text>
</comment>
<sequence>MPKRAYPIMDKTAGQEAIARIWERRKTTTSPSDLGLEDCETDPLALLRLIITSDRGVPEWIVMEDVVDGLWVLSYVRQHLPHVPAVLDRFEYELVELGGRMKMPQIRMAAPLGLRSRQAVANLIGRHRAAKLGLPRSERAERNHRLRAAARSTTNQDEAAWLDRHALPLWEAAAQLAQLRRTCDHLIDDDLAEDLMHLRSVVREMTWPLTPTQFPTLREIGWWVRSILEDLEADSYAAFRAEAGDLLPVLADLSSRHYAVLNRG</sequence>
<protein>
    <submittedName>
        <fullName evidence="1">Uncharacterized protein</fullName>
    </submittedName>
</protein>
<gene>
    <name evidence="1" type="ORF">GCM10010412_098500</name>
</gene>
<proteinExistence type="predicted"/>